<dbReference type="CDD" id="cd00047">
    <property type="entry name" value="PTPc"/>
    <property type="match status" value="1"/>
</dbReference>
<keyword evidence="3" id="KW-0904">Protein phosphatase</keyword>
<evidence type="ECO:0000256" key="5">
    <source>
        <dbReference type="ARBA" id="ARBA00058215"/>
    </source>
</evidence>
<reference evidence="10" key="2">
    <citation type="submission" date="2025-09" db="UniProtKB">
        <authorList>
            <consortium name="Ensembl"/>
        </authorList>
    </citation>
    <scope>IDENTIFICATION</scope>
</reference>
<dbReference type="InterPro" id="IPR029021">
    <property type="entry name" value="Prot-tyrosine_phosphatase-like"/>
</dbReference>
<evidence type="ECO:0000256" key="1">
    <source>
        <dbReference type="ARBA" id="ARBA00013064"/>
    </source>
</evidence>
<proteinExistence type="predicted"/>
<feature type="domain" description="Tyrosine-protein phosphatase" evidence="8">
    <location>
        <begin position="286"/>
        <end position="534"/>
    </location>
</feature>
<dbReference type="FunFam" id="3.90.190.10:FF:000102">
    <property type="entry name" value="Receptor-type tyrosine-protein phosphatase"/>
    <property type="match status" value="1"/>
</dbReference>
<feature type="region of interest" description="Disordered" evidence="7">
    <location>
        <begin position="537"/>
        <end position="602"/>
    </location>
</feature>
<dbReference type="InterPro" id="IPR000242">
    <property type="entry name" value="PTP_cat"/>
</dbReference>
<accession>A0A8D0L4V4</accession>
<sequence>MAGRDAEYRKLVSGLLHPCLAGKEPYNQAKNRYKSILPYDHCRVVLPATEPGADYINASYVDSYRSPKFFVAAQGPLPGTLVDFWQMIWQEKTSAIVMLTGLVEQNKTKCEQYWPEQKQEYGDFTVTLNNTWTSTGLVTRTFSLRKAGCPLPRLVEQFHYLLWPDHGVPRDPARLLRLVETVNERASSSPVIVHCSAGVGRTGTFIALDLLLKMARAEGSVDVFRCVQRLREQRVSMVQTKEQYAFLYEVLLEGLLCGNTGVPTENALSHVHHLRELDTRTQSTRYAQEFEALEQLSEFFQLSPCREAEKPSNQAKNRSPEILPADCRRPILMSSLDPEGSPGYINAVFVDTHAEEERVIVTQLPLQETLVDFWALLWDYSCTLLVLLNQIQELDQTYLEFWPTQGESTYGSFHVQLISEEPGAGFITRRLTLINRKQPKASVLEIQFWQLTDWPMDQQLPQRPATILSLLGELERAQRQSQDNHILVTCWDGASRCGLFCATSFLCEQIRSEGLMDASQAVRRLKRQRPQLIRDAVSDVAHAETAGPARTRASSGGPKIAQHPDPTSLESRVQQLVPASCGREGGRGSLYQTSQTTRREKK</sequence>
<dbReference type="PROSITE" id="PS50055">
    <property type="entry name" value="TYR_PHOSPHATASE_PTP"/>
    <property type="match status" value="2"/>
</dbReference>
<reference evidence="10" key="1">
    <citation type="submission" date="2025-08" db="UniProtKB">
        <authorList>
            <consortium name="Ensembl"/>
        </authorList>
    </citation>
    <scope>IDENTIFICATION</scope>
</reference>
<dbReference type="PANTHER" id="PTHR19134">
    <property type="entry name" value="RECEPTOR-TYPE TYROSINE-PROTEIN PHOSPHATASE"/>
    <property type="match status" value="1"/>
</dbReference>
<dbReference type="PROSITE" id="PS50056">
    <property type="entry name" value="TYR_PHOSPHATASE_2"/>
    <property type="match status" value="2"/>
</dbReference>
<dbReference type="InterPro" id="IPR000387">
    <property type="entry name" value="Tyr_Pase_dom"/>
</dbReference>
<dbReference type="InterPro" id="IPR016130">
    <property type="entry name" value="Tyr_Pase_AS"/>
</dbReference>
<evidence type="ECO:0000313" key="11">
    <source>
        <dbReference type="Proteomes" id="UP000694392"/>
    </source>
</evidence>
<dbReference type="Pfam" id="PF00102">
    <property type="entry name" value="Y_phosphatase"/>
    <property type="match status" value="2"/>
</dbReference>
<dbReference type="GeneTree" id="ENSGT00940000166600"/>
<evidence type="ECO:0000256" key="3">
    <source>
        <dbReference type="ARBA" id="ARBA00022912"/>
    </source>
</evidence>
<dbReference type="SMART" id="SM00194">
    <property type="entry name" value="PTPc"/>
    <property type="match status" value="2"/>
</dbReference>
<dbReference type="GO" id="GO:0004725">
    <property type="term" value="F:protein tyrosine phosphatase activity"/>
    <property type="evidence" value="ECO:0007669"/>
    <property type="project" value="UniProtKB-EC"/>
</dbReference>
<dbReference type="SMART" id="SM00404">
    <property type="entry name" value="PTPc_motif"/>
    <property type="match status" value="2"/>
</dbReference>
<dbReference type="PROSITE" id="PS00383">
    <property type="entry name" value="TYR_PHOSPHATASE_1"/>
    <property type="match status" value="1"/>
</dbReference>
<dbReference type="SUPFAM" id="SSF52799">
    <property type="entry name" value="(Phosphotyrosine protein) phosphatases II"/>
    <property type="match status" value="2"/>
</dbReference>
<dbReference type="OMA" id="WDYTCTA"/>
<feature type="domain" description="Tyrosine-protein phosphatase" evidence="8">
    <location>
        <begin position="4"/>
        <end position="254"/>
    </location>
</feature>
<dbReference type="PANTHER" id="PTHR19134:SF550">
    <property type="entry name" value="PROTEIN-TYROSINE-PHOSPHATASE"/>
    <property type="match status" value="1"/>
</dbReference>
<dbReference type="Gene3D" id="3.90.190.10">
    <property type="entry name" value="Protein tyrosine phosphatase superfamily"/>
    <property type="match status" value="2"/>
</dbReference>
<evidence type="ECO:0000313" key="10">
    <source>
        <dbReference type="Ensembl" id="ENSSPUP00000008846.1"/>
    </source>
</evidence>
<protein>
    <recommendedName>
        <fullName evidence="6">Tyrosine-protein phosphatase non-receptor type 20</fullName>
        <ecNumber evidence="1">3.1.3.48</ecNumber>
    </recommendedName>
</protein>
<evidence type="ECO:0000256" key="2">
    <source>
        <dbReference type="ARBA" id="ARBA00022801"/>
    </source>
</evidence>
<evidence type="ECO:0000259" key="9">
    <source>
        <dbReference type="PROSITE" id="PS50056"/>
    </source>
</evidence>
<feature type="domain" description="Tyrosine specific protein phosphatases" evidence="9">
    <location>
        <begin position="173"/>
        <end position="245"/>
    </location>
</feature>
<comment type="catalytic activity">
    <reaction evidence="4">
        <text>O-phospho-L-tyrosyl-[protein] + H2O = L-tyrosyl-[protein] + phosphate</text>
        <dbReference type="Rhea" id="RHEA:10684"/>
        <dbReference type="Rhea" id="RHEA-COMP:10136"/>
        <dbReference type="Rhea" id="RHEA-COMP:20101"/>
        <dbReference type="ChEBI" id="CHEBI:15377"/>
        <dbReference type="ChEBI" id="CHEBI:43474"/>
        <dbReference type="ChEBI" id="CHEBI:46858"/>
        <dbReference type="ChEBI" id="CHEBI:61978"/>
        <dbReference type="EC" id="3.1.3.48"/>
    </reaction>
</comment>
<dbReference type="AlphaFoldDB" id="A0A8D0L4V4"/>
<keyword evidence="2" id="KW-0378">Hydrolase</keyword>
<dbReference type="InterPro" id="IPR003595">
    <property type="entry name" value="Tyr_Pase_cat"/>
</dbReference>
<keyword evidence="11" id="KW-1185">Reference proteome</keyword>
<name>A0A8D0L4V4_SPHPU</name>
<evidence type="ECO:0000259" key="8">
    <source>
        <dbReference type="PROSITE" id="PS50055"/>
    </source>
</evidence>
<dbReference type="Ensembl" id="ENSSPUT00000009431.1">
    <property type="protein sequence ID" value="ENSSPUP00000008846.1"/>
    <property type="gene ID" value="ENSSPUG00000006886.1"/>
</dbReference>
<comment type="function">
    <text evidence="5">Tyrosine-protein phosphatase targeted to sites of actin polymerization in response of varied extracellular stimuli. Has tyrosine phosphatase activity towards various tyrosyl phosphorylated substrates.</text>
</comment>
<feature type="domain" description="Tyrosine specific protein phosphatases" evidence="9">
    <location>
        <begin position="465"/>
        <end position="540"/>
    </location>
</feature>
<evidence type="ECO:0000256" key="4">
    <source>
        <dbReference type="ARBA" id="ARBA00051722"/>
    </source>
</evidence>
<dbReference type="EC" id="3.1.3.48" evidence="1"/>
<dbReference type="InterPro" id="IPR050348">
    <property type="entry name" value="Protein-Tyr_Phosphatase"/>
</dbReference>
<dbReference type="Proteomes" id="UP000694392">
    <property type="component" value="Unplaced"/>
</dbReference>
<organism evidence="10 11">
    <name type="scientific">Sphenodon punctatus</name>
    <name type="common">Tuatara</name>
    <name type="synonym">Hatteria punctata</name>
    <dbReference type="NCBI Taxonomy" id="8508"/>
    <lineage>
        <taxon>Eukaryota</taxon>
        <taxon>Metazoa</taxon>
        <taxon>Chordata</taxon>
        <taxon>Craniata</taxon>
        <taxon>Vertebrata</taxon>
        <taxon>Euteleostomi</taxon>
        <taxon>Lepidosauria</taxon>
        <taxon>Sphenodontia</taxon>
        <taxon>Sphenodontidae</taxon>
        <taxon>Sphenodon</taxon>
    </lineage>
</organism>
<dbReference type="PRINTS" id="PR00700">
    <property type="entry name" value="PRTYPHPHTASE"/>
</dbReference>
<evidence type="ECO:0000256" key="7">
    <source>
        <dbReference type="SAM" id="MobiDB-lite"/>
    </source>
</evidence>
<dbReference type="FunFam" id="3.90.190.10:FF:000062">
    <property type="entry name" value="Receptor-type tyrosine-protein phosphatase kappa"/>
    <property type="match status" value="1"/>
</dbReference>
<evidence type="ECO:0000256" key="6">
    <source>
        <dbReference type="ARBA" id="ARBA00072470"/>
    </source>
</evidence>